<dbReference type="Pfam" id="PF04424">
    <property type="entry name" value="MINDY_DUB"/>
    <property type="match status" value="1"/>
</dbReference>
<dbReference type="PANTHER" id="PTHR18063">
    <property type="entry name" value="NF-E2 INDUCIBLE PROTEIN"/>
    <property type="match status" value="1"/>
</dbReference>
<dbReference type="FunCoup" id="A0A0C3FLW6">
    <property type="interactions" value="19"/>
</dbReference>
<dbReference type="GO" id="GO:0004843">
    <property type="term" value="F:cysteine-type deubiquitinase activity"/>
    <property type="evidence" value="ECO:0007669"/>
    <property type="project" value="InterPro"/>
</dbReference>
<dbReference type="OrthoDB" id="10261212at2759"/>
<evidence type="ECO:0000259" key="1">
    <source>
        <dbReference type="Pfam" id="PF04424"/>
    </source>
</evidence>
<dbReference type="GO" id="GO:1990380">
    <property type="term" value="F:K48-linked deubiquitinase activity"/>
    <property type="evidence" value="ECO:0007669"/>
    <property type="project" value="InterPro"/>
</dbReference>
<dbReference type="HOGENOM" id="CLU_022566_1_1_1"/>
<reference evidence="2 3" key="1">
    <citation type="submission" date="2014-04" db="EMBL/GenBank/DDBJ databases">
        <authorList>
            <consortium name="DOE Joint Genome Institute"/>
            <person name="Kuo A."/>
            <person name="Tarkka M."/>
            <person name="Buscot F."/>
            <person name="Kohler A."/>
            <person name="Nagy L.G."/>
            <person name="Floudas D."/>
            <person name="Copeland A."/>
            <person name="Barry K.W."/>
            <person name="Cichocki N."/>
            <person name="Veneault-Fourrey C."/>
            <person name="LaButti K."/>
            <person name="Lindquist E.A."/>
            <person name="Lipzen A."/>
            <person name="Lundell T."/>
            <person name="Morin E."/>
            <person name="Murat C."/>
            <person name="Sun H."/>
            <person name="Tunlid A."/>
            <person name="Henrissat B."/>
            <person name="Grigoriev I.V."/>
            <person name="Hibbett D.S."/>
            <person name="Martin F."/>
            <person name="Nordberg H.P."/>
            <person name="Cantor M.N."/>
            <person name="Hua S.X."/>
        </authorList>
    </citation>
    <scope>NUCLEOTIDE SEQUENCE [LARGE SCALE GENOMIC DNA]</scope>
    <source>
        <strain evidence="2 3">F 1598</strain>
    </source>
</reference>
<proteinExistence type="predicted"/>
<name>A0A0C3FLW6_PILCF</name>
<dbReference type="STRING" id="765440.A0A0C3FLW6"/>
<dbReference type="InterPro" id="IPR007518">
    <property type="entry name" value="MINDY"/>
</dbReference>
<dbReference type="GO" id="GO:0016807">
    <property type="term" value="F:cysteine-type carboxypeptidase activity"/>
    <property type="evidence" value="ECO:0007669"/>
    <property type="project" value="TreeGrafter"/>
</dbReference>
<feature type="domain" description="MINDY deubiquitinase" evidence="1">
    <location>
        <begin position="15"/>
        <end position="291"/>
    </location>
</feature>
<dbReference type="EMBL" id="KN832986">
    <property type="protein sequence ID" value="KIM85075.1"/>
    <property type="molecule type" value="Genomic_DNA"/>
</dbReference>
<keyword evidence="3" id="KW-1185">Reference proteome</keyword>
<reference evidence="3" key="2">
    <citation type="submission" date="2015-01" db="EMBL/GenBank/DDBJ databases">
        <title>Evolutionary Origins and Diversification of the Mycorrhizal Mutualists.</title>
        <authorList>
            <consortium name="DOE Joint Genome Institute"/>
            <consortium name="Mycorrhizal Genomics Consortium"/>
            <person name="Kohler A."/>
            <person name="Kuo A."/>
            <person name="Nagy L.G."/>
            <person name="Floudas D."/>
            <person name="Copeland A."/>
            <person name="Barry K.W."/>
            <person name="Cichocki N."/>
            <person name="Veneault-Fourrey C."/>
            <person name="LaButti K."/>
            <person name="Lindquist E.A."/>
            <person name="Lipzen A."/>
            <person name="Lundell T."/>
            <person name="Morin E."/>
            <person name="Murat C."/>
            <person name="Riley R."/>
            <person name="Ohm R."/>
            <person name="Sun H."/>
            <person name="Tunlid A."/>
            <person name="Henrissat B."/>
            <person name="Grigoriev I.V."/>
            <person name="Hibbett D.S."/>
            <person name="Martin F."/>
        </authorList>
    </citation>
    <scope>NUCLEOTIDE SEQUENCE [LARGE SCALE GENOMIC DNA]</scope>
    <source>
        <strain evidence="3">F 1598</strain>
    </source>
</reference>
<dbReference type="AlphaFoldDB" id="A0A0C3FLW6"/>
<sequence>MSQNTPDLQSLQADVWYLKEISFGSGETKKSTKIITQNFNGPCSFIAICNILILRGNIEILPVDRTTVSYEFLSQLVGEYILVNCHDIDIAAALSMMPSTTKGMDLNPLFTNATSFRPAGDAGELKLFEQAGIQLVHGWLVDPESREFKAVTKFEDYDSAVNLVADADHTTKGQLVEVAGSQQAGTSSSAGNYTEEERQKIEDAINIRSFLETSPSQLTYHGLFTLSSFLSPGSLVALFRSSHLSVLYKSPSDSSLYTLVSDSVFLHEPSIVWERLEDVDGGWSGFVDGDFVESHPVGGDFAGETAESTLRAFEAATGQFSVVDPAEYVFINFQHLTVKSC</sequence>
<organism evidence="2 3">
    <name type="scientific">Piloderma croceum (strain F 1598)</name>
    <dbReference type="NCBI Taxonomy" id="765440"/>
    <lineage>
        <taxon>Eukaryota</taxon>
        <taxon>Fungi</taxon>
        <taxon>Dikarya</taxon>
        <taxon>Basidiomycota</taxon>
        <taxon>Agaricomycotina</taxon>
        <taxon>Agaricomycetes</taxon>
        <taxon>Agaricomycetidae</taxon>
        <taxon>Atheliales</taxon>
        <taxon>Atheliaceae</taxon>
        <taxon>Piloderma</taxon>
    </lineage>
</organism>
<dbReference type="GO" id="GO:0071944">
    <property type="term" value="C:cell periphery"/>
    <property type="evidence" value="ECO:0007669"/>
    <property type="project" value="TreeGrafter"/>
</dbReference>
<dbReference type="Proteomes" id="UP000054166">
    <property type="component" value="Unassembled WGS sequence"/>
</dbReference>
<dbReference type="InterPro" id="IPR033979">
    <property type="entry name" value="MINDY_domain"/>
</dbReference>
<protein>
    <recommendedName>
        <fullName evidence="1">MINDY deubiquitinase domain-containing protein</fullName>
    </recommendedName>
</protein>
<dbReference type="GO" id="GO:0005829">
    <property type="term" value="C:cytosol"/>
    <property type="evidence" value="ECO:0007669"/>
    <property type="project" value="TreeGrafter"/>
</dbReference>
<dbReference type="PANTHER" id="PTHR18063:SF6">
    <property type="entry name" value="UBIQUITIN CARBOXYL-TERMINAL HYDROLASE"/>
    <property type="match status" value="1"/>
</dbReference>
<dbReference type="GO" id="GO:0071108">
    <property type="term" value="P:protein K48-linked deubiquitination"/>
    <property type="evidence" value="ECO:0007669"/>
    <property type="project" value="TreeGrafter"/>
</dbReference>
<evidence type="ECO:0000313" key="3">
    <source>
        <dbReference type="Proteomes" id="UP000054166"/>
    </source>
</evidence>
<gene>
    <name evidence="2" type="ORF">PILCRDRAFT_380343</name>
</gene>
<evidence type="ECO:0000313" key="2">
    <source>
        <dbReference type="EMBL" id="KIM85075.1"/>
    </source>
</evidence>
<accession>A0A0C3FLW6</accession>
<dbReference type="InParanoid" id="A0A0C3FLW6"/>